<sequence length="178" mass="19682">MALAYFAGVQPHRPSIDTRGSSGCNHGMFPEKDGLHLSRWSKCLFLSLFMRTIIQAIDAFPNLVDFVMGILSKLVGRQVWKMPKLWPGFMKCLSQTPPHSYNVLLQLPTPQLEICLNRYGNIRSHLAAYVNQQNIGASLPRTTLKALGLVNERGPLPFGQANMHASETSSSIHGPAPT</sequence>
<name>A0AB40B425_DIOCR</name>
<gene>
    <name evidence="3" type="primary">LOC120258626</name>
</gene>
<dbReference type="GeneID" id="120258626"/>
<accession>A0AB40B425</accession>
<proteinExistence type="predicted"/>
<dbReference type="AlphaFoldDB" id="A0AB40B425"/>
<evidence type="ECO:0000313" key="2">
    <source>
        <dbReference type="Proteomes" id="UP001515500"/>
    </source>
</evidence>
<keyword evidence="2" id="KW-1185">Reference proteome</keyword>
<dbReference type="InterPro" id="IPR022075">
    <property type="entry name" value="Symplekin_C"/>
</dbReference>
<evidence type="ECO:0000313" key="3">
    <source>
        <dbReference type="RefSeq" id="XP_039122016.1"/>
    </source>
</evidence>
<evidence type="ECO:0000259" key="1">
    <source>
        <dbReference type="Pfam" id="PF12295"/>
    </source>
</evidence>
<dbReference type="Pfam" id="PF12295">
    <property type="entry name" value="Symplekin_C"/>
    <property type="match status" value="1"/>
</dbReference>
<feature type="domain" description="Symplekin C-terminal" evidence="1">
    <location>
        <begin position="47"/>
        <end position="117"/>
    </location>
</feature>
<dbReference type="RefSeq" id="XP_039122016.1">
    <property type="nucleotide sequence ID" value="XM_039266082.1"/>
</dbReference>
<protein>
    <submittedName>
        <fullName evidence="3">Symplekin-like</fullName>
    </submittedName>
</protein>
<organism evidence="2 3">
    <name type="scientific">Dioscorea cayennensis subsp. rotundata</name>
    <name type="common">White Guinea yam</name>
    <name type="synonym">Dioscorea rotundata</name>
    <dbReference type="NCBI Taxonomy" id="55577"/>
    <lineage>
        <taxon>Eukaryota</taxon>
        <taxon>Viridiplantae</taxon>
        <taxon>Streptophyta</taxon>
        <taxon>Embryophyta</taxon>
        <taxon>Tracheophyta</taxon>
        <taxon>Spermatophyta</taxon>
        <taxon>Magnoliopsida</taxon>
        <taxon>Liliopsida</taxon>
        <taxon>Dioscoreales</taxon>
        <taxon>Dioscoreaceae</taxon>
        <taxon>Dioscorea</taxon>
    </lineage>
</organism>
<dbReference type="PANTHER" id="PTHR47184">
    <property type="entry name" value="PHOSPHATIDYLINOSITOL 3-AND 4-KINASE FAMILY PROTEIN-RELATED"/>
    <property type="match status" value="1"/>
</dbReference>
<dbReference type="PANTHER" id="PTHR47184:SF3">
    <property type="entry name" value="PHOSPHATIDYLINOSITOL 3-AND 4-KINASE FAMILY PROTEIN-RELATED"/>
    <property type="match status" value="1"/>
</dbReference>
<reference evidence="3" key="1">
    <citation type="submission" date="2025-08" db="UniProtKB">
        <authorList>
            <consortium name="RefSeq"/>
        </authorList>
    </citation>
    <scope>IDENTIFICATION</scope>
</reference>
<dbReference type="Proteomes" id="UP001515500">
    <property type="component" value="Chromosome 4"/>
</dbReference>